<reference evidence="4 5" key="1">
    <citation type="submission" date="2016-10" db="EMBL/GenBank/DDBJ databases">
        <authorList>
            <person name="de Groot N.N."/>
        </authorList>
    </citation>
    <scope>NUCLEOTIDE SEQUENCE [LARGE SCALE GENOMIC DNA]</scope>
    <source>
        <strain evidence="4 5">JCM 10630</strain>
    </source>
</reference>
<dbReference type="OrthoDB" id="9814704at2"/>
<evidence type="ECO:0000313" key="3">
    <source>
        <dbReference type="EMBL" id="MDX5995209.1"/>
    </source>
</evidence>
<evidence type="ECO:0000313" key="5">
    <source>
        <dbReference type="Proteomes" id="UP000182413"/>
    </source>
</evidence>
<dbReference type="SUPFAM" id="SSF52821">
    <property type="entry name" value="Rhodanese/Cell cycle control phosphatase"/>
    <property type="match status" value="1"/>
</dbReference>
<feature type="signal peptide" evidence="1">
    <location>
        <begin position="1"/>
        <end position="19"/>
    </location>
</feature>
<evidence type="ECO:0000256" key="1">
    <source>
        <dbReference type="SAM" id="SignalP"/>
    </source>
</evidence>
<keyword evidence="1" id="KW-0732">Signal</keyword>
<dbReference type="EMBL" id="FNAE01000008">
    <property type="protein sequence ID" value="SDF44252.1"/>
    <property type="molecule type" value="Genomic_DNA"/>
</dbReference>
<name>A0A1G7L3X9_9GAMM</name>
<dbReference type="Proteomes" id="UP000182413">
    <property type="component" value="Unassembled WGS sequence"/>
</dbReference>
<dbReference type="Proteomes" id="UP001278050">
    <property type="component" value="Unassembled WGS sequence"/>
</dbReference>
<feature type="chain" id="PRO_5010256066" evidence="1">
    <location>
        <begin position="20"/>
        <end position="147"/>
    </location>
</feature>
<keyword evidence="4" id="KW-0808">Transferase</keyword>
<dbReference type="PANTHER" id="PTHR44086:SF13">
    <property type="entry name" value="THIOSULFATE SULFURTRANSFERASE PSPE"/>
    <property type="match status" value="1"/>
</dbReference>
<dbReference type="PANTHER" id="PTHR44086">
    <property type="entry name" value="THIOSULFATE SULFURTRANSFERASE RDL2, MITOCHONDRIAL-RELATED"/>
    <property type="match status" value="1"/>
</dbReference>
<gene>
    <name evidence="4" type="ORF">SAMN05216575_10816</name>
    <name evidence="3" type="ORF">SIM71_24355</name>
</gene>
<feature type="domain" description="Rhodanese" evidence="2">
    <location>
        <begin position="41"/>
        <end position="133"/>
    </location>
</feature>
<dbReference type="Pfam" id="PF00581">
    <property type="entry name" value="Rhodanese"/>
    <property type="match status" value="1"/>
</dbReference>
<proteinExistence type="predicted"/>
<organism evidence="4 5">
    <name type="scientific">Ectopseudomonas alcaliphila</name>
    <dbReference type="NCBI Taxonomy" id="101564"/>
    <lineage>
        <taxon>Bacteria</taxon>
        <taxon>Pseudomonadati</taxon>
        <taxon>Pseudomonadota</taxon>
        <taxon>Gammaproteobacteria</taxon>
        <taxon>Pseudomonadales</taxon>
        <taxon>Pseudomonadaceae</taxon>
        <taxon>Ectopseudomonas</taxon>
    </lineage>
</organism>
<dbReference type="InterPro" id="IPR036873">
    <property type="entry name" value="Rhodanese-like_dom_sf"/>
</dbReference>
<dbReference type="SMART" id="SM00450">
    <property type="entry name" value="RHOD"/>
    <property type="match status" value="1"/>
</dbReference>
<dbReference type="RefSeq" id="WP_074681208.1">
    <property type="nucleotide sequence ID" value="NZ_CBCSET010000005.1"/>
</dbReference>
<dbReference type="GO" id="GO:0004792">
    <property type="term" value="F:thiosulfate-cyanide sulfurtransferase activity"/>
    <property type="evidence" value="ECO:0007669"/>
    <property type="project" value="TreeGrafter"/>
</dbReference>
<dbReference type="PROSITE" id="PS50206">
    <property type="entry name" value="RHODANESE_3"/>
    <property type="match status" value="1"/>
</dbReference>
<dbReference type="CDD" id="cd00158">
    <property type="entry name" value="RHOD"/>
    <property type="match status" value="1"/>
</dbReference>
<dbReference type="Gene3D" id="3.40.250.10">
    <property type="entry name" value="Rhodanese-like domain"/>
    <property type="match status" value="1"/>
</dbReference>
<dbReference type="AlphaFoldDB" id="A0A1G7L3X9"/>
<evidence type="ECO:0000259" key="2">
    <source>
        <dbReference type="PROSITE" id="PS50206"/>
    </source>
</evidence>
<dbReference type="InterPro" id="IPR001763">
    <property type="entry name" value="Rhodanese-like_dom"/>
</dbReference>
<evidence type="ECO:0000313" key="4">
    <source>
        <dbReference type="EMBL" id="SDF44252.1"/>
    </source>
</evidence>
<reference evidence="3 6" key="2">
    <citation type="submission" date="2023-11" db="EMBL/GenBank/DDBJ databases">
        <title>MicrobeMod: A computational toolkit for identifying prokaryotic methylation and restriction-modification with nanopore sequencing.</title>
        <authorList>
            <person name="Crits-Christoph A."/>
            <person name="Kang S.C."/>
            <person name="Lee H."/>
            <person name="Ostrov N."/>
        </authorList>
    </citation>
    <scope>NUCLEOTIDE SEQUENCE [LARGE SCALE GENOMIC DNA]</scope>
    <source>
        <strain evidence="3 6">ATCC BAA-571</strain>
    </source>
</reference>
<dbReference type="EMBL" id="JAWXXP010000001">
    <property type="protein sequence ID" value="MDX5995209.1"/>
    <property type="molecule type" value="Genomic_DNA"/>
</dbReference>
<protein>
    <submittedName>
        <fullName evidence="3">Rhodanese-like domain-containing protein</fullName>
    </submittedName>
    <submittedName>
        <fullName evidence="4">Rhodanese-related sulfurtransferase</fullName>
    </submittedName>
</protein>
<accession>A0A1G7L3X9</accession>
<evidence type="ECO:0000313" key="6">
    <source>
        <dbReference type="Proteomes" id="UP001278050"/>
    </source>
</evidence>
<keyword evidence="6" id="KW-1185">Reference proteome</keyword>
<sequence length="147" mass="16319">MHRLVLVCVGWLLCQPLVAQEAPLQVAGAITVNVIQAKHLHDHGALFIDVRPAREWGWGHIEGAIHLDLRGRFASLAQVPWPREVPLVIYCDSEVCAQSAVAVEQAVGWGFTRVFYFRGGYFAWQLFDMPSSKGSVNERLALSSPDP</sequence>